<feature type="region of interest" description="Disordered" evidence="2">
    <location>
        <begin position="145"/>
        <end position="193"/>
    </location>
</feature>
<keyword evidence="1" id="KW-0175">Coiled coil</keyword>
<dbReference type="EMBL" id="LUEZ02000010">
    <property type="protein sequence ID" value="RDB29180.1"/>
    <property type="molecule type" value="Genomic_DNA"/>
</dbReference>
<feature type="region of interest" description="Disordered" evidence="2">
    <location>
        <begin position="577"/>
        <end position="667"/>
    </location>
</feature>
<feature type="compositionally biased region" description="Polar residues" evidence="2">
    <location>
        <begin position="65"/>
        <end position="78"/>
    </location>
</feature>
<feature type="region of interest" description="Disordered" evidence="2">
    <location>
        <begin position="433"/>
        <end position="486"/>
    </location>
</feature>
<evidence type="ECO:0000313" key="4">
    <source>
        <dbReference type="Proteomes" id="UP000076154"/>
    </source>
</evidence>
<dbReference type="InParanoid" id="A0A369K6T5"/>
<organism evidence="3 4">
    <name type="scientific">Hypsizygus marmoreus</name>
    <name type="common">White beech mushroom</name>
    <name type="synonym">Agaricus marmoreus</name>
    <dbReference type="NCBI Taxonomy" id="39966"/>
    <lineage>
        <taxon>Eukaryota</taxon>
        <taxon>Fungi</taxon>
        <taxon>Dikarya</taxon>
        <taxon>Basidiomycota</taxon>
        <taxon>Agaricomycotina</taxon>
        <taxon>Agaricomycetes</taxon>
        <taxon>Agaricomycetidae</taxon>
        <taxon>Agaricales</taxon>
        <taxon>Tricholomatineae</taxon>
        <taxon>Lyophyllaceae</taxon>
        <taxon>Hypsizygus</taxon>
    </lineage>
</organism>
<feature type="compositionally biased region" description="Polar residues" evidence="2">
    <location>
        <begin position="463"/>
        <end position="475"/>
    </location>
</feature>
<evidence type="ECO:0000313" key="3">
    <source>
        <dbReference type="EMBL" id="RDB29180.1"/>
    </source>
</evidence>
<accession>A0A369K6T5</accession>
<feature type="coiled-coil region" evidence="1">
    <location>
        <begin position="761"/>
        <end position="788"/>
    </location>
</feature>
<protein>
    <submittedName>
        <fullName evidence="3">Uncharacterized protein</fullName>
    </submittedName>
</protein>
<feature type="region of interest" description="Disordered" evidence="2">
    <location>
        <begin position="701"/>
        <end position="732"/>
    </location>
</feature>
<feature type="compositionally biased region" description="Low complexity" evidence="2">
    <location>
        <begin position="351"/>
        <end position="372"/>
    </location>
</feature>
<feature type="region of interest" description="Disordered" evidence="2">
    <location>
        <begin position="791"/>
        <end position="843"/>
    </location>
</feature>
<evidence type="ECO:0000256" key="2">
    <source>
        <dbReference type="SAM" id="MobiDB-lite"/>
    </source>
</evidence>
<sequence>MLRSAHSPSDPHDDHLRLLLDQRATRADIQGRFSTLSQFSDTPSVYSRPFFSPRPVDQESLRSPVAQSLKSPTASTFSARERLNDPSTSMLDLDEDPRLSMVSDVYEEDQQLVDDDDDEPMPRMSLLGPKMRFHSRAPWEMDDETLQEENESDYGTLLPTSKKGFGFSSPRSSDVSRPSGESTRSQAKTKRSFETTISQVSYPRGALYALAQESLSTTSLSPSVPNHKTGRTKFPVNRVRSDSPNNSLPPSPTSAIQSPANARYVNVTPSLRVNHEPAFPPQDSQAFNSAEYPRHRRPTYPADDFHPYANPDLVISYAQVQPSSFNKQGISRSDSIATVTDSLSTMSRSGTRSTLTPVTSTSSVPSRNRTSTIQGREISSPISVLNRLDSASRAYNNQSPLPPQPGIDNLPGWTDRGAPPAFALISLEEARAQRSRSATAHPPLPHLPFVASSGIPFPDAGNGSENSSDYGSTTHSRARARSISAGAKAKTALQTIVGGSSGQMKADHQEPEPVITNPGGAKSLKHKKSGFMRLFNGGRGQDKEEKAQPPPVPLLSDVYAAHKAQTAQKIPKITTHRIPVPEISPSVIEGPSSNEGGSPTSQITPIPKPSPSPKPRPPPLLSINTQPQGYVNRAPSTASGETSFQTRNMPSSLLDPPRFNDSVPQSAPANVSEFPALKLRPVSTMFSAQFGDHIVTLDSRPSLETDLGTPGSSSNVFSPITPGSSTRSERSINEKHPSMASISEDQSAVISALQDQIVSAKLAWQRQIWELEGQVRDLKAEVEELRTTGNEAGYCDACGRGQHSKQDTAHRQPNDLQEGKPGGVVNRPRARTGTSSRFGSAVS</sequence>
<dbReference type="AlphaFoldDB" id="A0A369K6T5"/>
<feature type="region of interest" description="Disordered" evidence="2">
    <location>
        <begin position="500"/>
        <end position="526"/>
    </location>
</feature>
<name>A0A369K6T5_HYPMA</name>
<feature type="compositionally biased region" description="Basic and acidic residues" evidence="2">
    <location>
        <begin position="804"/>
        <end position="813"/>
    </location>
</feature>
<feature type="compositionally biased region" description="Polar residues" evidence="2">
    <location>
        <begin position="710"/>
        <end position="726"/>
    </location>
</feature>
<feature type="region of interest" description="Disordered" evidence="2">
    <location>
        <begin position="394"/>
        <end position="415"/>
    </location>
</feature>
<feature type="region of interest" description="Disordered" evidence="2">
    <location>
        <begin position="218"/>
        <end position="257"/>
    </location>
</feature>
<feature type="compositionally biased region" description="Pro residues" evidence="2">
    <location>
        <begin position="606"/>
        <end position="620"/>
    </location>
</feature>
<gene>
    <name evidence="3" type="ORF">Hypma_015666</name>
</gene>
<dbReference type="Proteomes" id="UP000076154">
    <property type="component" value="Unassembled WGS sequence"/>
</dbReference>
<feature type="compositionally biased region" description="Low complexity" evidence="2">
    <location>
        <begin position="168"/>
        <end position="179"/>
    </location>
</feature>
<proteinExistence type="predicted"/>
<feature type="compositionally biased region" description="Polar residues" evidence="2">
    <location>
        <begin position="623"/>
        <end position="651"/>
    </location>
</feature>
<comment type="caution">
    <text evidence="3">The sequence shown here is derived from an EMBL/GenBank/DDBJ whole genome shotgun (WGS) entry which is preliminary data.</text>
</comment>
<keyword evidence="4" id="KW-1185">Reference proteome</keyword>
<feature type="compositionally biased region" description="Polar residues" evidence="2">
    <location>
        <begin position="832"/>
        <end position="843"/>
    </location>
</feature>
<feature type="region of interest" description="Disordered" evidence="2">
    <location>
        <begin position="40"/>
        <end position="95"/>
    </location>
</feature>
<reference evidence="3" key="1">
    <citation type="submission" date="2018-04" db="EMBL/GenBank/DDBJ databases">
        <title>Whole genome sequencing of Hypsizygus marmoreus.</title>
        <authorList>
            <person name="Choi I.-G."/>
            <person name="Min B."/>
            <person name="Kim J.-G."/>
            <person name="Kim S."/>
            <person name="Oh Y.-L."/>
            <person name="Kong W.-S."/>
            <person name="Park H."/>
            <person name="Jeong J."/>
            <person name="Song E.-S."/>
        </authorList>
    </citation>
    <scope>NUCLEOTIDE SEQUENCE [LARGE SCALE GENOMIC DNA]</scope>
    <source>
        <strain evidence="3">51987-8</strain>
    </source>
</reference>
<evidence type="ECO:0000256" key="1">
    <source>
        <dbReference type="SAM" id="Coils"/>
    </source>
</evidence>
<dbReference type="OrthoDB" id="2565072at2759"/>
<feature type="region of interest" description="Disordered" evidence="2">
    <location>
        <begin position="342"/>
        <end position="378"/>
    </location>
</feature>